<dbReference type="CDD" id="cd00586">
    <property type="entry name" value="4HBT"/>
    <property type="match status" value="1"/>
</dbReference>
<dbReference type="NCBIfam" id="TIGR02799">
    <property type="entry name" value="thio_ybgC"/>
    <property type="match status" value="1"/>
</dbReference>
<dbReference type="Proteomes" id="UP000244810">
    <property type="component" value="Unassembled WGS sequence"/>
</dbReference>
<dbReference type="AlphaFoldDB" id="A0A2T7UJN2"/>
<accession>A0A2T7UJN2</accession>
<dbReference type="InterPro" id="IPR029069">
    <property type="entry name" value="HotDog_dom_sf"/>
</dbReference>
<dbReference type="PIRSF" id="PIRSF003230">
    <property type="entry name" value="YbgC"/>
    <property type="match status" value="1"/>
</dbReference>
<name>A0A2T7UJN2_9RHOB</name>
<dbReference type="NCBIfam" id="TIGR00051">
    <property type="entry name" value="YbgC/FadM family acyl-CoA thioesterase"/>
    <property type="match status" value="1"/>
</dbReference>
<reference evidence="3 4" key="1">
    <citation type="journal article" date="2011" name="Syst. Appl. Microbiol.">
        <title>Defluviimonas denitrificans gen. nov., sp. nov., and Pararhodobacter aggregans gen. nov., sp. nov., non-phototrophic Rhodobacteraceae from the biofilter of a marine aquaculture.</title>
        <authorList>
            <person name="Foesel B.U."/>
            <person name="Drake H.L."/>
            <person name="Schramm A."/>
        </authorList>
    </citation>
    <scope>NUCLEOTIDE SEQUENCE [LARGE SCALE GENOMIC DNA]</scope>
    <source>
        <strain evidence="3 4">D1-19</strain>
    </source>
</reference>
<keyword evidence="2" id="KW-0378">Hydrolase</keyword>
<dbReference type="SUPFAM" id="SSF54637">
    <property type="entry name" value="Thioesterase/thiol ester dehydrase-isomerase"/>
    <property type="match status" value="1"/>
</dbReference>
<dbReference type="EMBL" id="QDDR01000021">
    <property type="protein sequence ID" value="PVE44891.1"/>
    <property type="molecule type" value="Genomic_DNA"/>
</dbReference>
<dbReference type="OrthoDB" id="9808429at2"/>
<dbReference type="PANTHER" id="PTHR31793:SF37">
    <property type="entry name" value="ACYL-COA THIOESTER HYDROLASE YBGC"/>
    <property type="match status" value="1"/>
</dbReference>
<dbReference type="InterPro" id="IPR014166">
    <property type="entry name" value="Tol-Pal_acyl-CoA_thioesterase"/>
</dbReference>
<organism evidence="3 4">
    <name type="scientific">Pararhodobacter aggregans</name>
    <dbReference type="NCBI Taxonomy" id="404875"/>
    <lineage>
        <taxon>Bacteria</taxon>
        <taxon>Pseudomonadati</taxon>
        <taxon>Pseudomonadota</taxon>
        <taxon>Alphaproteobacteria</taxon>
        <taxon>Rhodobacterales</taxon>
        <taxon>Paracoccaceae</taxon>
        <taxon>Pararhodobacter</taxon>
    </lineage>
</organism>
<dbReference type="PANTHER" id="PTHR31793">
    <property type="entry name" value="4-HYDROXYBENZOYL-COA THIOESTERASE FAMILY MEMBER"/>
    <property type="match status" value="1"/>
</dbReference>
<dbReference type="FunFam" id="3.10.129.10:FF:000004">
    <property type="entry name" value="Tol-pal system-associated acyl-CoA thioesterase"/>
    <property type="match status" value="1"/>
</dbReference>
<evidence type="ECO:0000256" key="1">
    <source>
        <dbReference type="ARBA" id="ARBA00005953"/>
    </source>
</evidence>
<dbReference type="Gene3D" id="3.10.129.10">
    <property type="entry name" value="Hotdog Thioesterase"/>
    <property type="match status" value="1"/>
</dbReference>
<proteinExistence type="inferred from homology"/>
<gene>
    <name evidence="3" type="primary">ybgC</name>
    <name evidence="3" type="ORF">DDE23_24145</name>
</gene>
<evidence type="ECO:0000313" key="3">
    <source>
        <dbReference type="EMBL" id="PVE44891.1"/>
    </source>
</evidence>
<comment type="caution">
    <text evidence="3">The sequence shown here is derived from an EMBL/GenBank/DDBJ whole genome shotgun (WGS) entry which is preliminary data.</text>
</comment>
<comment type="similarity">
    <text evidence="1">Belongs to the 4-hydroxybenzoyl-CoA thioesterase family.</text>
</comment>
<dbReference type="RefSeq" id="WP_107755166.1">
    <property type="nucleotide sequence ID" value="NZ_QBKF01000022.1"/>
</dbReference>
<keyword evidence="4" id="KW-1185">Reference proteome</keyword>
<dbReference type="GO" id="GO:0047617">
    <property type="term" value="F:fatty acyl-CoA hydrolase activity"/>
    <property type="evidence" value="ECO:0007669"/>
    <property type="project" value="TreeGrafter"/>
</dbReference>
<evidence type="ECO:0000256" key="2">
    <source>
        <dbReference type="ARBA" id="ARBA00022801"/>
    </source>
</evidence>
<dbReference type="InterPro" id="IPR006684">
    <property type="entry name" value="YbgC/YbaW"/>
</dbReference>
<dbReference type="Pfam" id="PF13279">
    <property type="entry name" value="4HBT_2"/>
    <property type="match status" value="1"/>
</dbReference>
<dbReference type="InterPro" id="IPR050563">
    <property type="entry name" value="4-hydroxybenzoyl-CoA_TE"/>
</dbReference>
<sequence>MHTFPVTVYYEDTDLGGIVYHANYLKFIERARSAWVRQLGVDQNALRAQGIVFAVHRIEADFLSPAQLDDALCVTTRAVAQSPARLTLDQQVFRGETPLFRARVTLVCITTGGKPRRLPPELLVLSGNA</sequence>
<protein>
    <submittedName>
        <fullName evidence="3">Tol-pal system-associated acyl-CoA thioesterase</fullName>
    </submittedName>
</protein>
<evidence type="ECO:0000313" key="4">
    <source>
        <dbReference type="Proteomes" id="UP000244810"/>
    </source>
</evidence>